<dbReference type="InterPro" id="IPR049445">
    <property type="entry name" value="TetR_SbtR-like_C"/>
</dbReference>
<proteinExistence type="predicted"/>
<keyword evidence="3" id="KW-0804">Transcription</keyword>
<dbReference type="InterPro" id="IPR050109">
    <property type="entry name" value="HTH-type_TetR-like_transc_reg"/>
</dbReference>
<evidence type="ECO:0000256" key="3">
    <source>
        <dbReference type="ARBA" id="ARBA00023163"/>
    </source>
</evidence>
<dbReference type="PANTHER" id="PTHR30055:SF234">
    <property type="entry name" value="HTH-TYPE TRANSCRIPTIONAL REGULATOR BETI"/>
    <property type="match status" value="1"/>
</dbReference>
<organism evidence="6 7">
    <name type="scientific">Sinomonas terrae</name>
    <dbReference type="NCBI Taxonomy" id="2908838"/>
    <lineage>
        <taxon>Bacteria</taxon>
        <taxon>Bacillati</taxon>
        <taxon>Actinomycetota</taxon>
        <taxon>Actinomycetes</taxon>
        <taxon>Micrococcales</taxon>
        <taxon>Micrococcaceae</taxon>
        <taxon>Sinomonas</taxon>
    </lineage>
</organism>
<dbReference type="InterPro" id="IPR009057">
    <property type="entry name" value="Homeodomain-like_sf"/>
</dbReference>
<dbReference type="Proteomes" id="UP001202922">
    <property type="component" value="Unassembled WGS sequence"/>
</dbReference>
<dbReference type="Gene3D" id="1.10.357.10">
    <property type="entry name" value="Tetracycline Repressor, domain 2"/>
    <property type="match status" value="1"/>
</dbReference>
<dbReference type="PROSITE" id="PS50977">
    <property type="entry name" value="HTH_TETR_2"/>
    <property type="match status" value="1"/>
</dbReference>
<feature type="domain" description="HTH tetR-type" evidence="5">
    <location>
        <begin position="9"/>
        <end position="69"/>
    </location>
</feature>
<keyword evidence="2 4" id="KW-0238">DNA-binding</keyword>
<feature type="DNA-binding region" description="H-T-H motif" evidence="4">
    <location>
        <begin position="32"/>
        <end position="51"/>
    </location>
</feature>
<sequence>MVSVRADARRNRDRIVEVARDIFRAKGYDAVSMDEVAKAAGVGAGTLYRHFPTKEDLYDAVLEAWAERVNGAVERALSLDAPSRERLMAWLTDFAAMLTEHKGAAARITAALGDPGSPFAAKCQRYLGANGRIIEGLGPALRPGVEPLQISRLVGGVAAVADTSEMSPDALVAMLEIVADGLLAREGATPPSVSASR</sequence>
<evidence type="ECO:0000313" key="6">
    <source>
        <dbReference type="EMBL" id="MCH6469142.1"/>
    </source>
</evidence>
<dbReference type="InterPro" id="IPR001647">
    <property type="entry name" value="HTH_TetR"/>
</dbReference>
<dbReference type="PROSITE" id="PS01081">
    <property type="entry name" value="HTH_TETR_1"/>
    <property type="match status" value="1"/>
</dbReference>
<name>A0ABS9TY08_9MICC</name>
<keyword evidence="7" id="KW-1185">Reference proteome</keyword>
<protein>
    <submittedName>
        <fullName evidence="6">TetR/AcrR family transcriptional regulator</fullName>
    </submittedName>
</protein>
<dbReference type="EMBL" id="JAKZBV010000001">
    <property type="protein sequence ID" value="MCH6469142.1"/>
    <property type="molecule type" value="Genomic_DNA"/>
</dbReference>
<evidence type="ECO:0000256" key="4">
    <source>
        <dbReference type="PROSITE-ProRule" id="PRU00335"/>
    </source>
</evidence>
<dbReference type="PANTHER" id="PTHR30055">
    <property type="entry name" value="HTH-TYPE TRANSCRIPTIONAL REGULATOR RUTR"/>
    <property type="match status" value="1"/>
</dbReference>
<gene>
    <name evidence="6" type="ORF">L0M17_03915</name>
</gene>
<keyword evidence="1" id="KW-0805">Transcription regulation</keyword>
<evidence type="ECO:0000256" key="1">
    <source>
        <dbReference type="ARBA" id="ARBA00023015"/>
    </source>
</evidence>
<evidence type="ECO:0000256" key="2">
    <source>
        <dbReference type="ARBA" id="ARBA00023125"/>
    </source>
</evidence>
<dbReference type="RefSeq" id="WP_241051427.1">
    <property type="nucleotide sequence ID" value="NZ_JAKZBV010000001.1"/>
</dbReference>
<evidence type="ECO:0000313" key="7">
    <source>
        <dbReference type="Proteomes" id="UP001202922"/>
    </source>
</evidence>
<evidence type="ECO:0000259" key="5">
    <source>
        <dbReference type="PROSITE" id="PS50977"/>
    </source>
</evidence>
<dbReference type="Pfam" id="PF00440">
    <property type="entry name" value="TetR_N"/>
    <property type="match status" value="1"/>
</dbReference>
<dbReference type="PRINTS" id="PR00455">
    <property type="entry name" value="HTHTETR"/>
</dbReference>
<reference evidence="6 7" key="1">
    <citation type="submission" date="2022-03" db="EMBL/GenBank/DDBJ databases">
        <title>Sinomonas sp. isolated from a soil.</title>
        <authorList>
            <person name="Han J."/>
            <person name="Kim D.-U."/>
        </authorList>
    </citation>
    <scope>NUCLEOTIDE SEQUENCE [LARGE SCALE GENOMIC DNA]</scope>
    <source>
        <strain evidence="6 7">5-5</strain>
    </source>
</reference>
<accession>A0ABS9TY08</accession>
<dbReference type="SUPFAM" id="SSF46689">
    <property type="entry name" value="Homeodomain-like"/>
    <property type="match status" value="1"/>
</dbReference>
<dbReference type="Pfam" id="PF21597">
    <property type="entry name" value="TetR_C_43"/>
    <property type="match status" value="1"/>
</dbReference>
<comment type="caution">
    <text evidence="6">The sequence shown here is derived from an EMBL/GenBank/DDBJ whole genome shotgun (WGS) entry which is preliminary data.</text>
</comment>
<dbReference type="InterPro" id="IPR023772">
    <property type="entry name" value="DNA-bd_HTH_TetR-type_CS"/>
</dbReference>